<accession>A0ABW5FZI9</accession>
<protein>
    <submittedName>
        <fullName evidence="2">MarR family winged helix-turn-helix transcriptional regulator</fullName>
    </submittedName>
</protein>
<dbReference type="EMBL" id="JBHUKR010000019">
    <property type="protein sequence ID" value="MFD2420465.1"/>
    <property type="molecule type" value="Genomic_DNA"/>
</dbReference>
<dbReference type="RefSeq" id="WP_378268539.1">
    <property type="nucleotide sequence ID" value="NZ_JBHUKR010000019.1"/>
</dbReference>
<dbReference type="PROSITE" id="PS50995">
    <property type="entry name" value="HTH_MARR_2"/>
    <property type="match status" value="1"/>
</dbReference>
<proteinExistence type="predicted"/>
<dbReference type="InterPro" id="IPR000835">
    <property type="entry name" value="HTH_MarR-typ"/>
</dbReference>
<reference evidence="3" key="1">
    <citation type="journal article" date="2019" name="Int. J. Syst. Evol. Microbiol.">
        <title>The Global Catalogue of Microorganisms (GCM) 10K type strain sequencing project: providing services to taxonomists for standard genome sequencing and annotation.</title>
        <authorList>
            <consortium name="The Broad Institute Genomics Platform"/>
            <consortium name="The Broad Institute Genome Sequencing Center for Infectious Disease"/>
            <person name="Wu L."/>
            <person name="Ma J."/>
        </authorList>
    </citation>
    <scope>NUCLEOTIDE SEQUENCE [LARGE SCALE GENOMIC DNA]</scope>
    <source>
        <strain evidence="3">CGMCC 4.7645</strain>
    </source>
</reference>
<organism evidence="2 3">
    <name type="scientific">Amycolatopsis pigmentata</name>
    <dbReference type="NCBI Taxonomy" id="450801"/>
    <lineage>
        <taxon>Bacteria</taxon>
        <taxon>Bacillati</taxon>
        <taxon>Actinomycetota</taxon>
        <taxon>Actinomycetes</taxon>
        <taxon>Pseudonocardiales</taxon>
        <taxon>Pseudonocardiaceae</taxon>
        <taxon>Amycolatopsis</taxon>
    </lineage>
</organism>
<name>A0ABW5FZI9_9PSEU</name>
<dbReference type="PANTHER" id="PTHR33164">
    <property type="entry name" value="TRANSCRIPTIONAL REGULATOR, MARR FAMILY"/>
    <property type="match status" value="1"/>
</dbReference>
<dbReference type="SUPFAM" id="SSF46785">
    <property type="entry name" value="Winged helix' DNA-binding domain"/>
    <property type="match status" value="1"/>
</dbReference>
<keyword evidence="3" id="KW-1185">Reference proteome</keyword>
<gene>
    <name evidence="2" type="ORF">ACFSXZ_29470</name>
</gene>
<dbReference type="Proteomes" id="UP001597417">
    <property type="component" value="Unassembled WGS sequence"/>
</dbReference>
<feature type="domain" description="HTH marR-type" evidence="1">
    <location>
        <begin position="17"/>
        <end position="149"/>
    </location>
</feature>
<dbReference type="InterPro" id="IPR039422">
    <property type="entry name" value="MarR/SlyA-like"/>
</dbReference>
<dbReference type="SMART" id="SM00347">
    <property type="entry name" value="HTH_MARR"/>
    <property type="match status" value="1"/>
</dbReference>
<comment type="caution">
    <text evidence="2">The sequence shown here is derived from an EMBL/GenBank/DDBJ whole genome shotgun (WGS) entry which is preliminary data.</text>
</comment>
<dbReference type="InterPro" id="IPR036390">
    <property type="entry name" value="WH_DNA-bd_sf"/>
</dbReference>
<dbReference type="Gene3D" id="1.10.10.10">
    <property type="entry name" value="Winged helix-like DNA-binding domain superfamily/Winged helix DNA-binding domain"/>
    <property type="match status" value="1"/>
</dbReference>
<dbReference type="InterPro" id="IPR036388">
    <property type="entry name" value="WH-like_DNA-bd_sf"/>
</dbReference>
<evidence type="ECO:0000313" key="2">
    <source>
        <dbReference type="EMBL" id="MFD2420465.1"/>
    </source>
</evidence>
<evidence type="ECO:0000259" key="1">
    <source>
        <dbReference type="PROSITE" id="PS50995"/>
    </source>
</evidence>
<sequence length="155" mass="16881">MVGTEPNWLNQQEKEAWTALTSVLTRLLPALNSQILRDSGITHFEYIVLSGLSDAPDRTMRMSDLAAAAGAALPRLSQVVGRLEKRGWVNRHTDPGDGRCVLVTLTESGRDKVVASAPGHVNEVRRLVFDRITKAQVAQLAAIGNRIGDTGDRAR</sequence>
<dbReference type="Pfam" id="PF12802">
    <property type="entry name" value="MarR_2"/>
    <property type="match status" value="1"/>
</dbReference>
<dbReference type="PANTHER" id="PTHR33164:SF99">
    <property type="entry name" value="MARR FAMILY REGULATORY PROTEIN"/>
    <property type="match status" value="1"/>
</dbReference>
<evidence type="ECO:0000313" key="3">
    <source>
        <dbReference type="Proteomes" id="UP001597417"/>
    </source>
</evidence>